<feature type="chain" id="PRO_5004932923" evidence="3">
    <location>
        <begin position="24"/>
        <end position="498"/>
    </location>
</feature>
<dbReference type="PANTHER" id="PTHR43248:SF30">
    <property type="entry name" value="AB HYDROLASE-1 DOMAIN-CONTAINING PROTEIN"/>
    <property type="match status" value="1"/>
</dbReference>
<dbReference type="STRING" id="1182543.W9XLT0"/>
<dbReference type="GeneID" id="19189840"/>
<organism evidence="6 7">
    <name type="scientific">Cladophialophora psammophila CBS 110553</name>
    <dbReference type="NCBI Taxonomy" id="1182543"/>
    <lineage>
        <taxon>Eukaryota</taxon>
        <taxon>Fungi</taxon>
        <taxon>Dikarya</taxon>
        <taxon>Ascomycota</taxon>
        <taxon>Pezizomycotina</taxon>
        <taxon>Eurotiomycetes</taxon>
        <taxon>Chaetothyriomycetidae</taxon>
        <taxon>Chaetothyriales</taxon>
        <taxon>Herpotrichiellaceae</taxon>
        <taxon>Cladophialophora</taxon>
    </lineage>
</organism>
<dbReference type="AlphaFoldDB" id="W9XLT0"/>
<feature type="signal peptide" evidence="3">
    <location>
        <begin position="1"/>
        <end position="23"/>
    </location>
</feature>
<dbReference type="SUPFAM" id="SSF53474">
    <property type="entry name" value="alpha/beta-Hydrolases"/>
    <property type="match status" value="1"/>
</dbReference>
<dbReference type="eggNOG" id="ENOG502QXCY">
    <property type="taxonomic scope" value="Eukaryota"/>
</dbReference>
<dbReference type="EMBL" id="AMGX01000007">
    <property type="protein sequence ID" value="EXJ71314.1"/>
    <property type="molecule type" value="Genomic_DNA"/>
</dbReference>
<dbReference type="InterPro" id="IPR029058">
    <property type="entry name" value="AB_hydrolase_fold"/>
</dbReference>
<comment type="caution">
    <text evidence="6">The sequence shown here is derived from an EMBL/GenBank/DDBJ whole genome shotgun (WGS) entry which is preliminary data.</text>
</comment>
<proteinExistence type="inferred from homology"/>
<dbReference type="PANTHER" id="PTHR43248">
    <property type="entry name" value="2-SUCCINYL-6-HYDROXY-2,4-CYCLOHEXADIENE-1-CARBOXYLATE SYNTHASE"/>
    <property type="match status" value="1"/>
</dbReference>
<dbReference type="HOGENOM" id="CLU_013364_3_3_1"/>
<dbReference type="Pfam" id="PF08386">
    <property type="entry name" value="Abhydrolase_4"/>
    <property type="match status" value="1"/>
</dbReference>
<evidence type="ECO:0000313" key="6">
    <source>
        <dbReference type="EMBL" id="EXJ71314.1"/>
    </source>
</evidence>
<evidence type="ECO:0000256" key="2">
    <source>
        <dbReference type="ARBA" id="ARBA00022801"/>
    </source>
</evidence>
<dbReference type="Proteomes" id="UP000019471">
    <property type="component" value="Unassembled WGS sequence"/>
</dbReference>
<keyword evidence="3" id="KW-0732">Signal</keyword>
<evidence type="ECO:0000256" key="3">
    <source>
        <dbReference type="SAM" id="SignalP"/>
    </source>
</evidence>
<feature type="domain" description="Peptidase S33 tripeptidyl aminopeptidase-like C-terminal" evidence="5">
    <location>
        <begin position="403"/>
        <end position="493"/>
    </location>
</feature>
<dbReference type="InterPro" id="IPR051601">
    <property type="entry name" value="Serine_prot/Carboxylest_S33"/>
</dbReference>
<dbReference type="GO" id="GO:0016787">
    <property type="term" value="F:hydrolase activity"/>
    <property type="evidence" value="ECO:0007669"/>
    <property type="project" value="UniProtKB-KW"/>
</dbReference>
<comment type="similarity">
    <text evidence="1">Belongs to the peptidase S33 family.</text>
</comment>
<evidence type="ECO:0000313" key="7">
    <source>
        <dbReference type="Proteomes" id="UP000019471"/>
    </source>
</evidence>
<evidence type="ECO:0000259" key="4">
    <source>
        <dbReference type="Pfam" id="PF00561"/>
    </source>
</evidence>
<evidence type="ECO:0000256" key="1">
    <source>
        <dbReference type="ARBA" id="ARBA00010088"/>
    </source>
</evidence>
<dbReference type="RefSeq" id="XP_007743913.1">
    <property type="nucleotide sequence ID" value="XM_007745723.1"/>
</dbReference>
<feature type="domain" description="AB hydrolase-1" evidence="4">
    <location>
        <begin position="87"/>
        <end position="241"/>
    </location>
</feature>
<dbReference type="OrthoDB" id="425534at2759"/>
<protein>
    <submittedName>
        <fullName evidence="6">Uncharacterized protein</fullName>
    </submittedName>
</protein>
<gene>
    <name evidence="6" type="ORF">A1O5_05120</name>
</gene>
<keyword evidence="2" id="KW-0378">Hydrolase</keyword>
<keyword evidence="7" id="KW-1185">Reference proteome</keyword>
<dbReference type="Pfam" id="PF00561">
    <property type="entry name" value="Abhydrolase_1"/>
    <property type="match status" value="1"/>
</dbReference>
<dbReference type="Gene3D" id="3.40.50.1820">
    <property type="entry name" value="alpha/beta hydrolase"/>
    <property type="match status" value="1"/>
</dbReference>
<evidence type="ECO:0000259" key="5">
    <source>
        <dbReference type="Pfam" id="PF08386"/>
    </source>
</evidence>
<sequence length="498" mass="54444">MMLTFLSSSLYLALLCTPNFASASPHNKVQGPTIKWHSCNEDYSFPSDFQCTELEVPVDWKYPKGPKIRLFMNKAPAINLEERIGSLVLNPGGPGGAGSTFLANFAYNNVSGSSVYLREYFDLIGPDPRGTGLSAPIKCDPGLWNQRVSKQPRTEAAFDSMVAHWRELGLDCMKRTGASFNYSDTISAAHDLEAIRLALGEGGLNYLGFSYGTQLGSQYAEIFPSNIRSMVLDGATDHSFKKTSFPAVEVKDYEIVLDHFVEWASTNENSVLKGLNVSAMVDDVFAKAEEAPIPAPGCKQDSSSSSPCRPNVSGEEMKTITQEYILQQSTWGLLAEGVKEAHQGNATLLSKPWYTASSSTDFSQSAISCQDWMWNSSWAEWTNRQDLLRSVSPRLQGVSEVTAAQAVCLGWPSPVVNPEKPLNVTGVSTNILVVNALFDPETPYEMAVNLQTEIEGSVLLTRRGDGHTSYGLHGDTQRAIDNYLVNLTLPGVGTIYDT</sequence>
<reference evidence="6 7" key="1">
    <citation type="submission" date="2013-03" db="EMBL/GenBank/DDBJ databases">
        <title>The Genome Sequence of Cladophialophora psammophila CBS 110553.</title>
        <authorList>
            <consortium name="The Broad Institute Genomics Platform"/>
            <person name="Cuomo C."/>
            <person name="de Hoog S."/>
            <person name="Gorbushina A."/>
            <person name="Walker B."/>
            <person name="Young S.K."/>
            <person name="Zeng Q."/>
            <person name="Gargeya S."/>
            <person name="Fitzgerald M."/>
            <person name="Haas B."/>
            <person name="Abouelleil A."/>
            <person name="Allen A.W."/>
            <person name="Alvarado L."/>
            <person name="Arachchi H.M."/>
            <person name="Berlin A.M."/>
            <person name="Chapman S.B."/>
            <person name="Gainer-Dewar J."/>
            <person name="Goldberg J."/>
            <person name="Griggs A."/>
            <person name="Gujja S."/>
            <person name="Hansen M."/>
            <person name="Howarth C."/>
            <person name="Imamovic A."/>
            <person name="Ireland A."/>
            <person name="Larimer J."/>
            <person name="McCowan C."/>
            <person name="Murphy C."/>
            <person name="Pearson M."/>
            <person name="Poon T.W."/>
            <person name="Priest M."/>
            <person name="Roberts A."/>
            <person name="Saif S."/>
            <person name="Shea T."/>
            <person name="Sisk P."/>
            <person name="Sykes S."/>
            <person name="Wortman J."/>
            <person name="Nusbaum C."/>
            <person name="Birren B."/>
        </authorList>
    </citation>
    <scope>NUCLEOTIDE SEQUENCE [LARGE SCALE GENOMIC DNA]</scope>
    <source>
        <strain evidence="6 7">CBS 110553</strain>
    </source>
</reference>
<dbReference type="InterPro" id="IPR000073">
    <property type="entry name" value="AB_hydrolase_1"/>
</dbReference>
<name>W9XLT0_9EURO</name>
<dbReference type="InterPro" id="IPR013595">
    <property type="entry name" value="Pept_S33_TAP-like_C"/>
</dbReference>
<accession>W9XLT0</accession>